<name>A0ABS8RMK7_DATST</name>
<organism evidence="1 2">
    <name type="scientific">Datura stramonium</name>
    <name type="common">Jimsonweed</name>
    <name type="synonym">Common thornapple</name>
    <dbReference type="NCBI Taxonomy" id="4076"/>
    <lineage>
        <taxon>Eukaryota</taxon>
        <taxon>Viridiplantae</taxon>
        <taxon>Streptophyta</taxon>
        <taxon>Embryophyta</taxon>
        <taxon>Tracheophyta</taxon>
        <taxon>Spermatophyta</taxon>
        <taxon>Magnoliopsida</taxon>
        <taxon>eudicotyledons</taxon>
        <taxon>Gunneridae</taxon>
        <taxon>Pentapetalae</taxon>
        <taxon>asterids</taxon>
        <taxon>lamiids</taxon>
        <taxon>Solanales</taxon>
        <taxon>Solanaceae</taxon>
        <taxon>Solanoideae</taxon>
        <taxon>Datureae</taxon>
        <taxon>Datura</taxon>
    </lineage>
</organism>
<comment type="caution">
    <text evidence="1">The sequence shown here is derived from an EMBL/GenBank/DDBJ whole genome shotgun (WGS) entry which is preliminary data.</text>
</comment>
<dbReference type="Proteomes" id="UP000823775">
    <property type="component" value="Unassembled WGS sequence"/>
</dbReference>
<protein>
    <submittedName>
        <fullName evidence="1">Uncharacterized protein</fullName>
    </submittedName>
</protein>
<proteinExistence type="predicted"/>
<keyword evidence="2" id="KW-1185">Reference proteome</keyword>
<gene>
    <name evidence="1" type="ORF">HAX54_037339</name>
</gene>
<evidence type="ECO:0000313" key="1">
    <source>
        <dbReference type="EMBL" id="MCD7448026.1"/>
    </source>
</evidence>
<reference evidence="1 2" key="1">
    <citation type="journal article" date="2021" name="BMC Genomics">
        <title>Datura genome reveals duplications of psychoactive alkaloid biosynthetic genes and high mutation rate following tissue culture.</title>
        <authorList>
            <person name="Rajewski A."/>
            <person name="Carter-House D."/>
            <person name="Stajich J."/>
            <person name="Litt A."/>
        </authorList>
    </citation>
    <scope>NUCLEOTIDE SEQUENCE [LARGE SCALE GENOMIC DNA]</scope>
    <source>
        <strain evidence="1">AR-01</strain>
    </source>
</reference>
<accession>A0ABS8RMK7</accession>
<dbReference type="EMBL" id="JACEIK010000050">
    <property type="protein sequence ID" value="MCD7448026.1"/>
    <property type="molecule type" value="Genomic_DNA"/>
</dbReference>
<sequence>MARQDESSPEMTTLYFLSSSSLEIPIFFQPCPTSIGQVVIWHHDSWLPLVVPRTRLNIVGLLVTSLQDESSYVTKSCPMSHGVWAVLSRGLSHVTTTPSQRSYFLTTTRVEGLQVKGFQFSTGFLL</sequence>
<evidence type="ECO:0000313" key="2">
    <source>
        <dbReference type="Proteomes" id="UP000823775"/>
    </source>
</evidence>